<reference evidence="4" key="1">
    <citation type="journal article" date="2013" name="Nat. Commun.">
        <title>Whole-genome sequencing of Oryza brachyantha reveals mechanisms underlying Oryza genome evolution.</title>
        <authorList>
            <person name="Chen J."/>
            <person name="Huang Q."/>
            <person name="Gao D."/>
            <person name="Wang J."/>
            <person name="Lang Y."/>
            <person name="Liu T."/>
            <person name="Li B."/>
            <person name="Bai Z."/>
            <person name="Luis Goicoechea J."/>
            <person name="Liang C."/>
            <person name="Chen C."/>
            <person name="Zhang W."/>
            <person name="Sun S."/>
            <person name="Liao Y."/>
            <person name="Zhang X."/>
            <person name="Yang L."/>
            <person name="Song C."/>
            <person name="Wang M."/>
            <person name="Shi J."/>
            <person name="Liu G."/>
            <person name="Liu J."/>
            <person name="Zhou H."/>
            <person name="Zhou W."/>
            <person name="Yu Q."/>
            <person name="An N."/>
            <person name="Chen Y."/>
            <person name="Cai Q."/>
            <person name="Wang B."/>
            <person name="Liu B."/>
            <person name="Min J."/>
            <person name="Huang Y."/>
            <person name="Wu H."/>
            <person name="Li Z."/>
            <person name="Zhang Y."/>
            <person name="Yin Y."/>
            <person name="Song W."/>
            <person name="Jiang J."/>
            <person name="Jackson S.A."/>
            <person name="Wing R.A."/>
            <person name="Wang J."/>
            <person name="Chen M."/>
        </authorList>
    </citation>
    <scope>NUCLEOTIDE SEQUENCE [LARGE SCALE GENOMIC DNA]</scope>
    <source>
        <strain evidence="4">cv. IRGC 101232</strain>
    </source>
</reference>
<dbReference type="Pfam" id="PF13976">
    <property type="entry name" value="gag_pre-integrs"/>
    <property type="match status" value="1"/>
</dbReference>
<evidence type="ECO:0000259" key="3">
    <source>
        <dbReference type="Pfam" id="PF13976"/>
    </source>
</evidence>
<dbReference type="Proteomes" id="UP000006038">
    <property type="component" value="Chromosome 12"/>
</dbReference>
<dbReference type="eggNOG" id="KOG0017">
    <property type="taxonomic scope" value="Eukaryota"/>
</dbReference>
<sequence>MTFMLQSDTSSSKGGTLHVRGRSKEKTYNDSNDRDKNQNGRGRSKSRSKKFCKKKNHFIEDCWMLQNKEKRKSDRKATVVSDAENSDSRDCLVILLVVLVMMNGYLILHVRFISALTEISLVLVRMRDDNLRDLNSAKLYALRGSTIAIVSNDEPSKTNLWHIHLGHMSELGMTELMKRSLLVGCTQDTFNDYCRDEGIVKHHTIPYTPQQSSVAEHMNRTIISKVANTARYLINKPLSIPLDKKTPIEVWFACQTNVIPDGFDEE</sequence>
<dbReference type="Gene3D" id="3.30.420.10">
    <property type="entry name" value="Ribonuclease H-like superfamily/Ribonuclease H"/>
    <property type="match status" value="1"/>
</dbReference>
<evidence type="ECO:0000256" key="1">
    <source>
        <dbReference type="SAM" id="MobiDB-lite"/>
    </source>
</evidence>
<keyword evidence="5" id="KW-1185">Reference proteome</keyword>
<dbReference type="GO" id="GO:0003676">
    <property type="term" value="F:nucleic acid binding"/>
    <property type="evidence" value="ECO:0007669"/>
    <property type="project" value="InterPro"/>
</dbReference>
<evidence type="ECO:0000256" key="2">
    <source>
        <dbReference type="SAM" id="Phobius"/>
    </source>
</evidence>
<dbReference type="SUPFAM" id="SSF53098">
    <property type="entry name" value="Ribonuclease H-like"/>
    <property type="match status" value="1"/>
</dbReference>
<dbReference type="AlphaFoldDB" id="J3NCU2"/>
<feature type="compositionally biased region" description="Basic and acidic residues" evidence="1">
    <location>
        <begin position="22"/>
        <end position="38"/>
    </location>
</feature>
<organism evidence="4">
    <name type="scientific">Oryza brachyantha</name>
    <name type="common">malo sina</name>
    <dbReference type="NCBI Taxonomy" id="4533"/>
    <lineage>
        <taxon>Eukaryota</taxon>
        <taxon>Viridiplantae</taxon>
        <taxon>Streptophyta</taxon>
        <taxon>Embryophyta</taxon>
        <taxon>Tracheophyta</taxon>
        <taxon>Spermatophyta</taxon>
        <taxon>Magnoliopsida</taxon>
        <taxon>Liliopsida</taxon>
        <taxon>Poales</taxon>
        <taxon>Poaceae</taxon>
        <taxon>BOP clade</taxon>
        <taxon>Oryzoideae</taxon>
        <taxon>Oryzeae</taxon>
        <taxon>Oryzinae</taxon>
        <taxon>Oryza</taxon>
    </lineage>
</organism>
<dbReference type="InterPro" id="IPR025724">
    <property type="entry name" value="GAG-pre-integrase_dom"/>
</dbReference>
<dbReference type="Gramene" id="OB12G18000.1">
    <property type="protein sequence ID" value="OB12G18000.1"/>
    <property type="gene ID" value="OB12G18000"/>
</dbReference>
<dbReference type="HOGENOM" id="CLU_1047227_0_0_1"/>
<keyword evidence="2" id="KW-0472">Membrane</keyword>
<evidence type="ECO:0000313" key="4">
    <source>
        <dbReference type="EnsemblPlants" id="OB12G18000.1"/>
    </source>
</evidence>
<dbReference type="InterPro" id="IPR036397">
    <property type="entry name" value="RNaseH_sf"/>
</dbReference>
<feature type="transmembrane region" description="Helical" evidence="2">
    <location>
        <begin position="91"/>
        <end position="108"/>
    </location>
</feature>
<evidence type="ECO:0000313" key="5">
    <source>
        <dbReference type="Proteomes" id="UP000006038"/>
    </source>
</evidence>
<feature type="region of interest" description="Disordered" evidence="1">
    <location>
        <begin position="1"/>
        <end position="51"/>
    </location>
</feature>
<dbReference type="EnsemblPlants" id="OB12G18000.1">
    <property type="protein sequence ID" value="OB12G18000.1"/>
    <property type="gene ID" value="OB12G18000"/>
</dbReference>
<keyword evidence="2" id="KW-0812">Transmembrane</keyword>
<protein>
    <recommendedName>
        <fullName evidence="3">GAG-pre-integrase domain-containing protein</fullName>
    </recommendedName>
</protein>
<accession>J3NCU2</accession>
<name>J3NCU2_ORYBR</name>
<reference evidence="4" key="2">
    <citation type="submission" date="2013-04" db="UniProtKB">
        <authorList>
            <consortium name="EnsemblPlants"/>
        </authorList>
    </citation>
    <scope>IDENTIFICATION</scope>
</reference>
<feature type="compositionally biased region" description="Polar residues" evidence="1">
    <location>
        <begin position="1"/>
        <end position="14"/>
    </location>
</feature>
<proteinExistence type="predicted"/>
<dbReference type="PANTHER" id="PTHR42648:SF28">
    <property type="entry name" value="TRANSPOSON-ENCODED PROTEIN WITH RIBONUCLEASE H-LIKE AND RETROVIRUS ZINC FINGER-LIKE DOMAINS"/>
    <property type="match status" value="1"/>
</dbReference>
<keyword evidence="2" id="KW-1133">Transmembrane helix</keyword>
<feature type="domain" description="GAG-pre-integrase" evidence="3">
    <location>
        <begin position="139"/>
        <end position="190"/>
    </location>
</feature>
<dbReference type="InterPro" id="IPR039537">
    <property type="entry name" value="Retrotran_Ty1/copia-like"/>
</dbReference>
<dbReference type="PANTHER" id="PTHR42648">
    <property type="entry name" value="TRANSPOSASE, PUTATIVE-RELATED"/>
    <property type="match status" value="1"/>
</dbReference>
<dbReference type="InterPro" id="IPR012337">
    <property type="entry name" value="RNaseH-like_sf"/>
</dbReference>
<dbReference type="OMA" id="ANTACYL"/>
<feature type="compositionally biased region" description="Basic residues" evidence="1">
    <location>
        <begin position="42"/>
        <end position="51"/>
    </location>
</feature>